<dbReference type="RefSeq" id="WP_059032089.1">
    <property type="nucleotide sequence ID" value="NZ_BSDN01000003.1"/>
</dbReference>
<evidence type="ECO:0000256" key="2">
    <source>
        <dbReference type="ARBA" id="ARBA00022490"/>
    </source>
</evidence>
<feature type="binding site" evidence="10">
    <location>
        <begin position="234"/>
        <end position="239"/>
    </location>
    <ligand>
        <name>GTP</name>
        <dbReference type="ChEBI" id="CHEBI:37565"/>
    </ligand>
</feature>
<protein>
    <recommendedName>
        <fullName evidence="10">tRNA modification GTPase MnmE</fullName>
        <ecNumber evidence="10">3.6.-.-</ecNumber>
    </recommendedName>
</protein>
<feature type="domain" description="TrmE-type G" evidence="12">
    <location>
        <begin position="224"/>
        <end position="383"/>
    </location>
</feature>
<feature type="binding site" evidence="10">
    <location>
        <position position="234"/>
    </location>
    <ligand>
        <name>K(+)</name>
        <dbReference type="ChEBI" id="CHEBI:29103"/>
    </ligand>
</feature>
<feature type="binding site" evidence="10">
    <location>
        <position position="259"/>
    </location>
    <ligand>
        <name>Mg(2+)</name>
        <dbReference type="ChEBI" id="CHEBI:18420"/>
    </ligand>
</feature>
<dbReference type="InterPro" id="IPR005225">
    <property type="entry name" value="Small_GTP-bd"/>
</dbReference>
<dbReference type="NCBIfam" id="NF003661">
    <property type="entry name" value="PRK05291.1-3"/>
    <property type="match status" value="1"/>
</dbReference>
<feature type="binding site" evidence="10">
    <location>
        <begin position="278"/>
        <end position="281"/>
    </location>
    <ligand>
        <name>GTP</name>
        <dbReference type="ChEBI" id="CHEBI:37565"/>
    </ligand>
</feature>
<dbReference type="InterPro" id="IPR004520">
    <property type="entry name" value="GTPase_MnmE"/>
</dbReference>
<dbReference type="Pfam" id="PF10396">
    <property type="entry name" value="TrmE_N"/>
    <property type="match status" value="1"/>
</dbReference>
<feature type="binding site" evidence="10">
    <location>
        <position position="253"/>
    </location>
    <ligand>
        <name>K(+)</name>
        <dbReference type="ChEBI" id="CHEBI:29103"/>
    </ligand>
</feature>
<dbReference type="InterPro" id="IPR018948">
    <property type="entry name" value="GTP-bd_TrmE_N"/>
</dbReference>
<dbReference type="OrthoDB" id="9805918at2"/>
<evidence type="ECO:0000256" key="11">
    <source>
        <dbReference type="RuleBase" id="RU003313"/>
    </source>
</evidence>
<dbReference type="PANTHER" id="PTHR42714">
    <property type="entry name" value="TRNA MODIFICATION GTPASE GTPBP3"/>
    <property type="match status" value="1"/>
</dbReference>
<feature type="binding site" evidence="10">
    <location>
        <position position="89"/>
    </location>
    <ligand>
        <name>(6S)-5-formyl-5,6,7,8-tetrahydrofolate</name>
        <dbReference type="ChEBI" id="CHEBI:57457"/>
    </ligand>
</feature>
<feature type="binding site" evidence="10">
    <location>
        <position position="128"/>
    </location>
    <ligand>
        <name>(6S)-5-formyl-5,6,7,8-tetrahydrofolate</name>
        <dbReference type="ChEBI" id="CHEBI:57457"/>
    </ligand>
</feature>
<dbReference type="PANTHER" id="PTHR42714:SF2">
    <property type="entry name" value="TRNA MODIFICATION GTPASE GTPBP3, MITOCHONDRIAL"/>
    <property type="match status" value="1"/>
</dbReference>
<dbReference type="SUPFAM" id="SSF103025">
    <property type="entry name" value="Folate-binding domain"/>
    <property type="match status" value="1"/>
</dbReference>
<name>A0A0U9HKM8_9FIRM</name>
<gene>
    <name evidence="10" type="primary">mnmE</name>
    <name evidence="10" type="synonym">trmE</name>
    <name evidence="13" type="ORF">TSYNT_6248</name>
</gene>
<keyword evidence="5 10" id="KW-0547">Nucleotide-binding</keyword>
<dbReference type="HAMAP" id="MF_00379">
    <property type="entry name" value="GTPase_MnmE"/>
    <property type="match status" value="1"/>
</dbReference>
<dbReference type="STRING" id="224999.GCA_001485475_00873"/>
<sequence>MLKDNCETIAAISTPMGEGGIGIVRMSGPKSFDIAQKIFRPKVKRPFCDLKNRTLYLGNIIDSKGEIIDEVLLAIFKAPYTYTREDMVEINCHGGLASQKRILSCILDMGARLAEPGEFTKRAFLNGRIDLSQAEAVIDIIRAKTDRALAAANRKLKGDFSKKIEQVRSRLLDVMAHIEANIDFPEEDIPEADPVYIKGEITEALNITEELINNIGAGRILNEGLSTLILGNTNVGKSSLLNALLQEERAIVTDIPGTTRDIIEEYIDICGIPIRIIDTAGIRQTADEVEQIGISRAMKYLEEAELVLLIIDISRKLTEDDLNLINLIKDKTVIVVINKVDLPAAVDDEEIKALLSEARFVKISALKQEGIEELKNTIYEVISDKMGFISDEGIITADERQRRVLDESRKFLEGALAAIDRGMPIEMVEIDIRDAWEKLGEITGDTISDEIINTIFQKFCIGK</sequence>
<feature type="binding site" evidence="10">
    <location>
        <begin position="253"/>
        <end position="259"/>
    </location>
    <ligand>
        <name>GTP</name>
        <dbReference type="ChEBI" id="CHEBI:37565"/>
    </ligand>
</feature>
<dbReference type="InterPro" id="IPR006073">
    <property type="entry name" value="GTP-bd"/>
</dbReference>
<feature type="binding site" evidence="10">
    <location>
        <position position="463"/>
    </location>
    <ligand>
        <name>(6S)-5-formyl-5,6,7,8-tetrahydrofolate</name>
        <dbReference type="ChEBI" id="CHEBI:57457"/>
    </ligand>
</feature>
<reference evidence="13" key="1">
    <citation type="journal article" date="2016" name="Genome Announc.">
        <title>Draft Genome Sequence of the Syntrophic Lactate-Degrading Bacterium Tepidanaerobacter syntrophicus JLT.</title>
        <authorList>
            <person name="Matsuura N."/>
            <person name="Ohashi A."/>
            <person name="Tourlousse D.M."/>
            <person name="Sekiguchi Y."/>
        </authorList>
    </citation>
    <scope>NUCLEOTIDE SEQUENCE [LARGE SCALE GENOMIC DNA]</scope>
    <source>
        <strain evidence="13">JL</strain>
    </source>
</reference>
<comment type="subcellular location">
    <subcellularLocation>
        <location evidence="10">Cytoplasm</location>
    </subcellularLocation>
</comment>
<dbReference type="GO" id="GO:0003924">
    <property type="term" value="F:GTPase activity"/>
    <property type="evidence" value="ECO:0007669"/>
    <property type="project" value="UniProtKB-UniRule"/>
</dbReference>
<dbReference type="EMBL" id="DF977000">
    <property type="protein sequence ID" value="GAQ24867.1"/>
    <property type="molecule type" value="Genomic_DNA"/>
</dbReference>
<keyword evidence="9 10" id="KW-0342">GTP-binding</keyword>
<dbReference type="FunFam" id="3.30.1360.120:FF:000003">
    <property type="entry name" value="tRNA modification GTPase MnmE"/>
    <property type="match status" value="1"/>
</dbReference>
<keyword evidence="2 10" id="KW-0963">Cytoplasm</keyword>
<dbReference type="EC" id="3.6.-.-" evidence="10"/>
<evidence type="ECO:0000256" key="4">
    <source>
        <dbReference type="ARBA" id="ARBA00022723"/>
    </source>
</evidence>
<dbReference type="GO" id="GO:0030488">
    <property type="term" value="P:tRNA methylation"/>
    <property type="evidence" value="ECO:0007669"/>
    <property type="project" value="TreeGrafter"/>
</dbReference>
<accession>A0A0U9HKM8</accession>
<dbReference type="InterPro" id="IPR031168">
    <property type="entry name" value="G_TrmE"/>
</dbReference>
<dbReference type="Pfam" id="PF01926">
    <property type="entry name" value="MMR_HSR1"/>
    <property type="match status" value="1"/>
</dbReference>
<evidence type="ECO:0000256" key="9">
    <source>
        <dbReference type="ARBA" id="ARBA00023134"/>
    </source>
</evidence>
<dbReference type="SUPFAM" id="SSF52540">
    <property type="entry name" value="P-loop containing nucleoside triphosphate hydrolases"/>
    <property type="match status" value="1"/>
</dbReference>
<feature type="binding site" evidence="10">
    <location>
        <position position="258"/>
    </location>
    <ligand>
        <name>K(+)</name>
        <dbReference type="ChEBI" id="CHEBI:29103"/>
    </ligand>
</feature>
<evidence type="ECO:0000256" key="8">
    <source>
        <dbReference type="ARBA" id="ARBA00022958"/>
    </source>
</evidence>
<dbReference type="InterPro" id="IPR027417">
    <property type="entry name" value="P-loop_NTPase"/>
</dbReference>
<dbReference type="Gene3D" id="1.20.120.430">
    <property type="entry name" value="tRNA modification GTPase MnmE domain 2"/>
    <property type="match status" value="1"/>
</dbReference>
<feature type="binding site" evidence="10">
    <location>
        <position position="255"/>
    </location>
    <ligand>
        <name>K(+)</name>
        <dbReference type="ChEBI" id="CHEBI:29103"/>
    </ligand>
</feature>
<dbReference type="Gene3D" id="3.40.50.300">
    <property type="entry name" value="P-loop containing nucleotide triphosphate hydrolases"/>
    <property type="match status" value="1"/>
</dbReference>
<comment type="cofactor">
    <cofactor evidence="10">
        <name>K(+)</name>
        <dbReference type="ChEBI" id="CHEBI:29103"/>
    </cofactor>
    <text evidence="10">Binds 1 potassium ion per subunit.</text>
</comment>
<organism evidence="13">
    <name type="scientific">Tepidanaerobacter syntrophicus</name>
    <dbReference type="NCBI Taxonomy" id="224999"/>
    <lineage>
        <taxon>Bacteria</taxon>
        <taxon>Bacillati</taxon>
        <taxon>Bacillota</taxon>
        <taxon>Clostridia</taxon>
        <taxon>Thermosediminibacterales</taxon>
        <taxon>Tepidanaerobacteraceae</taxon>
        <taxon>Tepidanaerobacter</taxon>
    </lineage>
</organism>
<dbReference type="Proteomes" id="UP000062160">
    <property type="component" value="Unassembled WGS sequence"/>
</dbReference>
<dbReference type="InterPro" id="IPR025867">
    <property type="entry name" value="MnmE_helical"/>
</dbReference>
<comment type="subunit">
    <text evidence="10">Homodimer. Heterotetramer of two MnmE and two MnmG subunits.</text>
</comment>
<dbReference type="InterPro" id="IPR027266">
    <property type="entry name" value="TrmE/GcvT-like"/>
</dbReference>
<dbReference type="GO" id="GO:0005525">
    <property type="term" value="F:GTP binding"/>
    <property type="evidence" value="ECO:0007669"/>
    <property type="project" value="UniProtKB-UniRule"/>
</dbReference>
<dbReference type="CDD" id="cd04164">
    <property type="entry name" value="trmE"/>
    <property type="match status" value="1"/>
</dbReference>
<keyword evidence="7 10" id="KW-0460">Magnesium</keyword>
<evidence type="ECO:0000256" key="7">
    <source>
        <dbReference type="ARBA" id="ARBA00022842"/>
    </source>
</evidence>
<evidence type="ECO:0000313" key="13">
    <source>
        <dbReference type="EMBL" id="GAQ24867.1"/>
    </source>
</evidence>
<keyword evidence="8 10" id="KW-0630">Potassium</keyword>
<evidence type="ECO:0000256" key="1">
    <source>
        <dbReference type="ARBA" id="ARBA00011043"/>
    </source>
</evidence>
<evidence type="ECO:0000313" key="14">
    <source>
        <dbReference type="Proteomes" id="UP000062160"/>
    </source>
</evidence>
<dbReference type="GO" id="GO:0042802">
    <property type="term" value="F:identical protein binding"/>
    <property type="evidence" value="ECO:0007669"/>
    <property type="project" value="UniProtKB-ARBA"/>
</dbReference>
<evidence type="ECO:0000256" key="10">
    <source>
        <dbReference type="HAMAP-Rule" id="MF_00379"/>
    </source>
</evidence>
<dbReference type="GO" id="GO:0046872">
    <property type="term" value="F:metal ion binding"/>
    <property type="evidence" value="ECO:0007669"/>
    <property type="project" value="UniProtKB-KW"/>
</dbReference>
<comment type="caution">
    <text evidence="10">Lacks conserved residue(s) required for the propagation of feature annotation.</text>
</comment>
<dbReference type="PROSITE" id="PS51709">
    <property type="entry name" value="G_TRME"/>
    <property type="match status" value="1"/>
</dbReference>
<dbReference type="GO" id="GO:0005829">
    <property type="term" value="C:cytosol"/>
    <property type="evidence" value="ECO:0007669"/>
    <property type="project" value="TreeGrafter"/>
</dbReference>
<proteinExistence type="inferred from homology"/>
<evidence type="ECO:0000256" key="6">
    <source>
        <dbReference type="ARBA" id="ARBA00022801"/>
    </source>
</evidence>
<dbReference type="NCBIfam" id="TIGR00450">
    <property type="entry name" value="mnmE_trmE_thdF"/>
    <property type="match status" value="1"/>
</dbReference>
<comment type="similarity">
    <text evidence="1 10 11">Belongs to the TRAFAC class TrmE-Era-EngA-EngB-Septin-like GTPase superfamily. TrmE GTPase family.</text>
</comment>
<dbReference type="InterPro" id="IPR027368">
    <property type="entry name" value="MnmE_dom2"/>
</dbReference>
<evidence type="ECO:0000256" key="3">
    <source>
        <dbReference type="ARBA" id="ARBA00022694"/>
    </source>
</evidence>
<dbReference type="GO" id="GO:0002098">
    <property type="term" value="P:tRNA wobble uridine modification"/>
    <property type="evidence" value="ECO:0007669"/>
    <property type="project" value="TreeGrafter"/>
</dbReference>
<evidence type="ECO:0000259" key="12">
    <source>
        <dbReference type="PROSITE" id="PS51709"/>
    </source>
</evidence>
<dbReference type="PRINTS" id="PR00449">
    <property type="entry name" value="RASTRNSFRMNG"/>
</dbReference>
<dbReference type="NCBIfam" id="TIGR00231">
    <property type="entry name" value="small_GTP"/>
    <property type="match status" value="1"/>
</dbReference>
<dbReference type="CDD" id="cd14858">
    <property type="entry name" value="TrmE_N"/>
    <property type="match status" value="1"/>
</dbReference>
<evidence type="ECO:0000256" key="5">
    <source>
        <dbReference type="ARBA" id="ARBA00022741"/>
    </source>
</evidence>
<dbReference type="Pfam" id="PF12631">
    <property type="entry name" value="MnmE_helical"/>
    <property type="match status" value="1"/>
</dbReference>
<dbReference type="Gene3D" id="3.30.1360.120">
    <property type="entry name" value="Probable tRNA modification gtpase trme, domain 1"/>
    <property type="match status" value="1"/>
</dbReference>
<feature type="binding site" evidence="10">
    <location>
        <position position="25"/>
    </location>
    <ligand>
        <name>(6S)-5-formyl-5,6,7,8-tetrahydrofolate</name>
        <dbReference type="ChEBI" id="CHEBI:57457"/>
    </ligand>
</feature>
<dbReference type="AlphaFoldDB" id="A0A0U9HKM8"/>
<dbReference type="FunFam" id="3.40.50.300:FF:000494">
    <property type="entry name" value="tRNA modification GTPase MnmE"/>
    <property type="match status" value="1"/>
</dbReference>
<keyword evidence="14" id="KW-1185">Reference proteome</keyword>
<keyword evidence="4 10" id="KW-0479">Metal-binding</keyword>
<feature type="binding site" evidence="10">
    <location>
        <position position="238"/>
    </location>
    <ligand>
        <name>Mg(2+)</name>
        <dbReference type="ChEBI" id="CHEBI:18420"/>
    </ligand>
</feature>
<keyword evidence="6 10" id="KW-0378">Hydrolase</keyword>
<keyword evidence="3 10" id="KW-0819">tRNA processing</keyword>
<comment type="function">
    <text evidence="10">Exhibits a very high intrinsic GTPase hydrolysis rate. Involved in the addition of a carboxymethylaminomethyl (cmnm) group at the wobble position (U34) of certain tRNAs, forming tRNA-cmnm(5)s(2)U34.</text>
</comment>